<name>A0A1D3D3Z4_9EIME</name>
<protein>
    <submittedName>
        <fullName evidence="1">Uncharacterized protein</fullName>
    </submittedName>
</protein>
<evidence type="ECO:0000313" key="1">
    <source>
        <dbReference type="EMBL" id="OEH78167.1"/>
    </source>
</evidence>
<dbReference type="InParanoid" id="A0A1D3D3Z4"/>
<evidence type="ECO:0000313" key="2">
    <source>
        <dbReference type="Proteomes" id="UP000095192"/>
    </source>
</evidence>
<keyword evidence="2" id="KW-1185">Reference proteome</keyword>
<organism evidence="1 2">
    <name type="scientific">Cyclospora cayetanensis</name>
    <dbReference type="NCBI Taxonomy" id="88456"/>
    <lineage>
        <taxon>Eukaryota</taxon>
        <taxon>Sar</taxon>
        <taxon>Alveolata</taxon>
        <taxon>Apicomplexa</taxon>
        <taxon>Conoidasida</taxon>
        <taxon>Coccidia</taxon>
        <taxon>Eucoccidiorida</taxon>
        <taxon>Eimeriorina</taxon>
        <taxon>Eimeriidae</taxon>
        <taxon>Cyclospora</taxon>
    </lineage>
</organism>
<proteinExistence type="predicted"/>
<accession>A0A1D3D3Z4</accession>
<sequence length="110" mass="12029">MGTGREGRSPLGGTAPFCQVCIDSSITWASNEALDEASQMVAPHGSMQLITTHPMALNAEGSQAPLQQLWSCHLHVSLQGGLCWPIRRCTIVNFNHQTFPARLLPKNIKY</sequence>
<dbReference type="VEuPathDB" id="ToxoDB:cyc_02484"/>
<dbReference type="EMBL" id="JROU02000840">
    <property type="protein sequence ID" value="OEH78167.1"/>
    <property type="molecule type" value="Genomic_DNA"/>
</dbReference>
<dbReference type="AlphaFoldDB" id="A0A1D3D3Z4"/>
<reference evidence="1 2" key="1">
    <citation type="journal article" date="2016" name="BMC Genomics">
        <title>Comparative genomics reveals Cyclospora cayetanensis possesses coccidia-like metabolism and invasion components but unique surface antigens.</title>
        <authorList>
            <person name="Liu S."/>
            <person name="Wang L."/>
            <person name="Zheng H."/>
            <person name="Xu Z."/>
            <person name="Roellig D.M."/>
            <person name="Li N."/>
            <person name="Frace M.A."/>
            <person name="Tang K."/>
            <person name="Arrowood M.J."/>
            <person name="Moss D.M."/>
            <person name="Zhang L."/>
            <person name="Feng Y."/>
            <person name="Xiao L."/>
        </authorList>
    </citation>
    <scope>NUCLEOTIDE SEQUENCE [LARGE SCALE GENOMIC DNA]</scope>
    <source>
        <strain evidence="1 2">CHN_HEN01</strain>
    </source>
</reference>
<dbReference type="Proteomes" id="UP000095192">
    <property type="component" value="Unassembled WGS sequence"/>
</dbReference>
<comment type="caution">
    <text evidence="1">The sequence shown here is derived from an EMBL/GenBank/DDBJ whole genome shotgun (WGS) entry which is preliminary data.</text>
</comment>
<gene>
    <name evidence="1" type="ORF">cyc_02484</name>
</gene>